<evidence type="ECO:0000256" key="3">
    <source>
        <dbReference type="ARBA" id="ARBA00022643"/>
    </source>
</evidence>
<sequence length="377" mass="41710">MEDSRYPGPAVEDVSPLGKALHFDFSTRSAPNRFLKAAMTERLSTWHTKDLAQRGIPTPEIINAYWRFGGGGIGMILTGNIMVDPINIEGPGNLIVPGGAPLSGPHFQAFQELTKAGNHDGSLMIGQISHPGRQGQDCFQKEPVSASTVGIDKEFLSQRTNNRTDEYGGSWENRARIIVELVDSIRAQVLISSGFVLGIKLNSVEFDTKGFSPEECAKLCQLLERKCNFDFIELSGGTYEDMAFESTSENRPRRGKHFPRALDTVDGIGLGRPFCAEPSLARDIIQGRVKTGCIRQKFSEQDYGLSETVAGTQICQMGQGREPMDLTKDHVIAAFERSMKIWEERLGKDDKMEVYGYVDVEGIDLPQYLRGGAIERL</sequence>
<protein>
    <recommendedName>
        <fullName evidence="5">NADH:flavin oxidoreductase/NADH oxidase N-terminal domain-containing protein</fullName>
    </recommendedName>
</protein>
<dbReference type="GO" id="GO:0010181">
    <property type="term" value="F:FMN binding"/>
    <property type="evidence" value="ECO:0007669"/>
    <property type="project" value="InterPro"/>
</dbReference>
<accession>A0A9N9VB57</accession>
<organism evidence="6 7">
    <name type="scientific">Clonostachys rhizophaga</name>
    <dbReference type="NCBI Taxonomy" id="160324"/>
    <lineage>
        <taxon>Eukaryota</taxon>
        <taxon>Fungi</taxon>
        <taxon>Dikarya</taxon>
        <taxon>Ascomycota</taxon>
        <taxon>Pezizomycotina</taxon>
        <taxon>Sordariomycetes</taxon>
        <taxon>Hypocreomycetidae</taxon>
        <taxon>Hypocreales</taxon>
        <taxon>Bionectriaceae</taxon>
        <taxon>Clonostachys</taxon>
    </lineage>
</organism>
<reference evidence="6" key="1">
    <citation type="submission" date="2021-10" db="EMBL/GenBank/DDBJ databases">
        <authorList>
            <person name="Piombo E."/>
        </authorList>
    </citation>
    <scope>NUCLEOTIDE SEQUENCE</scope>
</reference>
<dbReference type="Gene3D" id="3.20.20.70">
    <property type="entry name" value="Aldolase class I"/>
    <property type="match status" value="2"/>
</dbReference>
<evidence type="ECO:0000256" key="2">
    <source>
        <dbReference type="ARBA" id="ARBA00022630"/>
    </source>
</evidence>
<dbReference type="InterPro" id="IPR013785">
    <property type="entry name" value="Aldolase_TIM"/>
</dbReference>
<dbReference type="Pfam" id="PF00724">
    <property type="entry name" value="Oxidored_FMN"/>
    <property type="match status" value="1"/>
</dbReference>
<dbReference type="SUPFAM" id="SSF51395">
    <property type="entry name" value="FMN-linked oxidoreductases"/>
    <property type="match status" value="1"/>
</dbReference>
<dbReference type="PANTHER" id="PTHR43656:SF5">
    <property type="entry name" value="NADH:FLAVIN OXIDOREDUCTASE_NADH OXIDASE N-TERMINAL DOMAIN-CONTAINING PROTEIN"/>
    <property type="match status" value="1"/>
</dbReference>
<dbReference type="InterPro" id="IPR001155">
    <property type="entry name" value="OxRdtase_FMN_N"/>
</dbReference>
<dbReference type="PANTHER" id="PTHR43656">
    <property type="entry name" value="BINDING OXIDOREDUCTASE, PUTATIVE (AFU_ORTHOLOGUE AFUA_2G08260)-RELATED"/>
    <property type="match status" value="1"/>
</dbReference>
<dbReference type="AlphaFoldDB" id="A0A9N9VB57"/>
<evidence type="ECO:0000256" key="4">
    <source>
        <dbReference type="ARBA" id="ARBA00023002"/>
    </source>
</evidence>
<evidence type="ECO:0000313" key="6">
    <source>
        <dbReference type="EMBL" id="CAH0020087.1"/>
    </source>
</evidence>
<dbReference type="OrthoDB" id="1663137at2759"/>
<name>A0A9N9VB57_9HYPO</name>
<evidence type="ECO:0000256" key="1">
    <source>
        <dbReference type="ARBA" id="ARBA00005979"/>
    </source>
</evidence>
<evidence type="ECO:0000259" key="5">
    <source>
        <dbReference type="Pfam" id="PF00724"/>
    </source>
</evidence>
<dbReference type="InterPro" id="IPR051799">
    <property type="entry name" value="NADH_flavin_oxidoreductase"/>
</dbReference>
<gene>
    <name evidence="6" type="ORF">CRHIZ90672A_00018521</name>
</gene>
<keyword evidence="2" id="KW-0285">Flavoprotein</keyword>
<evidence type="ECO:0000313" key="7">
    <source>
        <dbReference type="Proteomes" id="UP000696573"/>
    </source>
</evidence>
<dbReference type="GO" id="GO:0016491">
    <property type="term" value="F:oxidoreductase activity"/>
    <property type="evidence" value="ECO:0007669"/>
    <property type="project" value="UniProtKB-KW"/>
</dbReference>
<feature type="domain" description="NADH:flavin oxidoreductase/NADH oxidase N-terminal" evidence="5">
    <location>
        <begin position="153"/>
        <end position="189"/>
    </location>
</feature>
<comment type="similarity">
    <text evidence="1">Belongs to the NADH:flavin oxidoreductase/NADH oxidase family.</text>
</comment>
<dbReference type="Proteomes" id="UP000696573">
    <property type="component" value="Unassembled WGS sequence"/>
</dbReference>
<keyword evidence="7" id="KW-1185">Reference proteome</keyword>
<keyword evidence="3" id="KW-0288">FMN</keyword>
<dbReference type="EMBL" id="CABFNQ020000614">
    <property type="protein sequence ID" value="CAH0020087.1"/>
    <property type="molecule type" value="Genomic_DNA"/>
</dbReference>
<comment type="caution">
    <text evidence="6">The sequence shown here is derived from an EMBL/GenBank/DDBJ whole genome shotgun (WGS) entry which is preliminary data.</text>
</comment>
<proteinExistence type="inferred from homology"/>
<keyword evidence="4" id="KW-0560">Oxidoreductase</keyword>